<organism evidence="1 2">
    <name type="scientific">Streptomyces phage Wakanda</name>
    <dbReference type="NCBI Taxonomy" id="2713267"/>
    <lineage>
        <taxon>Viruses</taxon>
        <taxon>Duplodnaviria</taxon>
        <taxon>Heunggongvirae</taxon>
        <taxon>Uroviricota</taxon>
        <taxon>Caudoviricetes</taxon>
        <taxon>Stanwilliamsviridae</taxon>
        <taxon>Loccivirinae</taxon>
        <taxon>Wakandavirus</taxon>
        <taxon>Wakandavirus wakanda</taxon>
    </lineage>
</organism>
<dbReference type="EMBL" id="MT024865">
    <property type="protein sequence ID" value="QIN94023.1"/>
    <property type="molecule type" value="Genomic_DNA"/>
</dbReference>
<dbReference type="GeneID" id="77927867"/>
<dbReference type="Proteomes" id="UP000501266">
    <property type="component" value="Segment"/>
</dbReference>
<proteinExistence type="predicted"/>
<gene>
    <name evidence="1" type="primary">30</name>
    <name evidence="1" type="ORF">SEA_WAKANDA_30</name>
</gene>
<evidence type="ECO:0000313" key="1">
    <source>
        <dbReference type="EMBL" id="QIN94023.1"/>
    </source>
</evidence>
<protein>
    <submittedName>
        <fullName evidence="1">Uncharacterized protein</fullName>
    </submittedName>
</protein>
<reference evidence="1 2" key="1">
    <citation type="submission" date="2020-02" db="EMBL/GenBank/DDBJ databases">
        <authorList>
            <person name="Bullock J.N."/>
            <person name="Barnes M.L."/>
            <person name="Kankolongo K.M."/>
            <person name="Dejene B.A."/>
            <person name="Lindsay P.E."/>
            <person name="Bhuiyan S."/>
            <person name="Nayek S."/>
            <person name="Hughes L.E."/>
            <person name="Garlena R.A."/>
            <person name="Russell D.A."/>
            <person name="Pope W.H."/>
            <person name="Jacobs-Sera D."/>
            <person name="Hatfull G.F."/>
        </authorList>
    </citation>
    <scope>NUCLEOTIDE SEQUENCE [LARGE SCALE GENOMIC DNA]</scope>
</reference>
<keyword evidence="2" id="KW-1185">Reference proteome</keyword>
<sequence>MAKAFMAMGVDTTEASALVGFLQTLSTEVKTTRHIGPVLKYTHAIMSEEFTDHMSVIAPSQSSRFHHVYEWGMVGNPLGKLWTDRLVGGGNNRIATFQWRASKKVVPVREDFQAVGVKQIHVFVWKAPVMESGVSLEIAPKRGKVLAYFTGPTTPEGKYEMAITSNPIRVENPGGVATTGAFTREYVSWWSGSGAEATFERRVRRVLEEDLGKMPIEETTMRYRRPRTKVIGMKAVADAEAAQRFGAAAAKKYLQARSANYIAQARARERLIYGD</sequence>
<dbReference type="KEGG" id="vg:77927867"/>
<evidence type="ECO:0000313" key="2">
    <source>
        <dbReference type="Proteomes" id="UP000501266"/>
    </source>
</evidence>
<accession>A0A6G8R1G5</accession>
<name>A0A6G8R1G5_9CAUD</name>
<dbReference type="RefSeq" id="YP_010652113.1">
    <property type="nucleotide sequence ID" value="NC_070785.1"/>
</dbReference>